<feature type="transmembrane region" description="Helical" evidence="6">
    <location>
        <begin position="189"/>
        <end position="213"/>
    </location>
</feature>
<feature type="transmembrane region" description="Helical" evidence="6">
    <location>
        <begin position="359"/>
        <end position="381"/>
    </location>
</feature>
<keyword evidence="2" id="KW-1003">Cell membrane</keyword>
<reference evidence="9" key="1">
    <citation type="submission" date="2016-10" db="EMBL/GenBank/DDBJ databases">
        <authorList>
            <person name="Varghese N."/>
            <person name="Submissions S."/>
        </authorList>
    </citation>
    <scope>NUCLEOTIDE SEQUENCE [LARGE SCALE GENOMIC DNA]</scope>
    <source>
        <strain evidence="9">ATCC 700379</strain>
    </source>
</reference>
<dbReference type="OrthoDB" id="9774039at2"/>
<evidence type="ECO:0000256" key="5">
    <source>
        <dbReference type="ARBA" id="ARBA00023136"/>
    </source>
</evidence>
<dbReference type="InterPro" id="IPR051449">
    <property type="entry name" value="ABC-2_transporter_component"/>
</dbReference>
<evidence type="ECO:0000256" key="3">
    <source>
        <dbReference type="ARBA" id="ARBA00022692"/>
    </source>
</evidence>
<dbReference type="EMBL" id="FOOY01000017">
    <property type="protein sequence ID" value="SFG68073.1"/>
    <property type="molecule type" value="Genomic_DNA"/>
</dbReference>
<dbReference type="STRING" id="269670.SAMN02982927_02430"/>
<feature type="domain" description="ABC-2 type transporter transmembrane" evidence="7">
    <location>
        <begin position="17"/>
        <end position="379"/>
    </location>
</feature>
<dbReference type="GO" id="GO:0005886">
    <property type="term" value="C:plasma membrane"/>
    <property type="evidence" value="ECO:0007669"/>
    <property type="project" value="UniProtKB-SubCell"/>
</dbReference>
<dbReference type="PANTHER" id="PTHR30294:SF29">
    <property type="entry name" value="MULTIDRUG ABC TRANSPORTER PERMEASE YBHS-RELATED"/>
    <property type="match status" value="1"/>
</dbReference>
<dbReference type="AlphaFoldDB" id="A0A1I2TTH3"/>
<evidence type="ECO:0000259" key="7">
    <source>
        <dbReference type="Pfam" id="PF12698"/>
    </source>
</evidence>
<evidence type="ECO:0000256" key="1">
    <source>
        <dbReference type="ARBA" id="ARBA00004651"/>
    </source>
</evidence>
<evidence type="ECO:0000313" key="9">
    <source>
        <dbReference type="Proteomes" id="UP000198752"/>
    </source>
</evidence>
<dbReference type="PANTHER" id="PTHR30294">
    <property type="entry name" value="MEMBRANE COMPONENT OF ABC TRANSPORTER YHHJ-RELATED"/>
    <property type="match status" value="1"/>
</dbReference>
<evidence type="ECO:0000256" key="2">
    <source>
        <dbReference type="ARBA" id="ARBA00022475"/>
    </source>
</evidence>
<feature type="transmembrane region" description="Helical" evidence="6">
    <location>
        <begin position="234"/>
        <end position="256"/>
    </location>
</feature>
<dbReference type="Pfam" id="PF12698">
    <property type="entry name" value="ABC2_membrane_3"/>
    <property type="match status" value="1"/>
</dbReference>
<keyword evidence="3 6" id="KW-0812">Transmembrane</keyword>
<evidence type="ECO:0000313" key="8">
    <source>
        <dbReference type="EMBL" id="SFG68073.1"/>
    </source>
</evidence>
<comment type="subcellular location">
    <subcellularLocation>
        <location evidence="1">Cell membrane</location>
        <topology evidence="1">Multi-pass membrane protein</topology>
    </subcellularLocation>
</comment>
<dbReference type="Proteomes" id="UP000198752">
    <property type="component" value="Unassembled WGS sequence"/>
</dbReference>
<dbReference type="RefSeq" id="WP_093673326.1">
    <property type="nucleotide sequence ID" value="NZ_FOOY01000017.1"/>
</dbReference>
<evidence type="ECO:0000256" key="4">
    <source>
        <dbReference type="ARBA" id="ARBA00022989"/>
    </source>
</evidence>
<organism evidence="8 9">
    <name type="scientific">Sporolactobacillus nakayamae</name>
    <dbReference type="NCBI Taxonomy" id="269670"/>
    <lineage>
        <taxon>Bacteria</taxon>
        <taxon>Bacillati</taxon>
        <taxon>Bacillota</taxon>
        <taxon>Bacilli</taxon>
        <taxon>Bacillales</taxon>
        <taxon>Sporolactobacillaceae</taxon>
        <taxon>Sporolactobacillus</taxon>
    </lineage>
</organism>
<protein>
    <submittedName>
        <fullName evidence="8">ABC-2 type transport system permease protein</fullName>
    </submittedName>
</protein>
<keyword evidence="4 6" id="KW-1133">Transmembrane helix</keyword>
<accession>A0A1I2TTH3</accession>
<dbReference type="GO" id="GO:0140359">
    <property type="term" value="F:ABC-type transporter activity"/>
    <property type="evidence" value="ECO:0007669"/>
    <property type="project" value="InterPro"/>
</dbReference>
<feature type="transmembrane region" description="Helical" evidence="6">
    <location>
        <begin position="296"/>
        <end position="318"/>
    </location>
</feature>
<proteinExistence type="predicted"/>
<evidence type="ECO:0000256" key="6">
    <source>
        <dbReference type="SAM" id="Phobius"/>
    </source>
</evidence>
<name>A0A1I2TTH3_9BACL</name>
<feature type="transmembrane region" description="Helical" evidence="6">
    <location>
        <begin position="268"/>
        <end position="289"/>
    </location>
</feature>
<dbReference type="InterPro" id="IPR013525">
    <property type="entry name" value="ABC2_TM"/>
</dbReference>
<sequence>MPVFKLCMKIFLKNWLSISLYVAIFLAIAIMISMSTMSEQNKSSSFSQEKAKVALISEEKTPLTEGFRQELAKSSDFVKLPDRTEALQDALFFRNVTYILRIPKGFTEDVLNGGSMQMEKTVVPNSTENAYVDINVEQYWNMARIYAKHEPKASEQQVVKQLKKNLSGSTPVTIKAHERAQTANSFSMYYFNFLAYTLSAVLIMGISTVMIVFNKRDLSRRNFCSPMRARSINTQLILANLLFAAISWAILVAFCFLLDSKSFATQNILFFIMNSAIFTACISSLSYLIGNLLKNLNAMSAVCNVLTLGPCFISGVFVPQEFLNSTVLKIASFTPTYWYVQANAKIATLTHFEWSDLEAIFYSMVIVLGFAIAFFALSLVIGKRKRLIN</sequence>
<dbReference type="Gene3D" id="3.40.1710.10">
    <property type="entry name" value="abc type-2 transporter like domain"/>
    <property type="match status" value="1"/>
</dbReference>
<feature type="transmembrane region" description="Helical" evidence="6">
    <location>
        <begin position="12"/>
        <end position="34"/>
    </location>
</feature>
<keyword evidence="5 6" id="KW-0472">Membrane</keyword>
<gene>
    <name evidence="8" type="ORF">SAMN02982927_02430</name>
</gene>
<keyword evidence="9" id="KW-1185">Reference proteome</keyword>